<dbReference type="AlphaFoldDB" id="A0A4U0RHR5"/>
<evidence type="ECO:0000313" key="2">
    <source>
        <dbReference type="Proteomes" id="UP000305778"/>
    </source>
</evidence>
<name>A0A4U0RHR5_9ACTN</name>
<proteinExistence type="predicted"/>
<protein>
    <submittedName>
        <fullName evidence="1">Uncharacterized protein</fullName>
    </submittedName>
</protein>
<dbReference type="OrthoDB" id="4137901at2"/>
<organism evidence="1 2">
    <name type="scientific">Actinacidiphila oryziradicis</name>
    <dbReference type="NCBI Taxonomy" id="2571141"/>
    <lineage>
        <taxon>Bacteria</taxon>
        <taxon>Bacillati</taxon>
        <taxon>Actinomycetota</taxon>
        <taxon>Actinomycetes</taxon>
        <taxon>Kitasatosporales</taxon>
        <taxon>Streptomycetaceae</taxon>
        <taxon>Actinacidiphila</taxon>
    </lineage>
</organism>
<reference evidence="1 2" key="1">
    <citation type="submission" date="2019-04" db="EMBL/GenBank/DDBJ databases">
        <title>Streptomyces oryziradicis sp. nov., a novel actinomycete isolated from rhizosphere soil of rice (Oryza sativa L.).</title>
        <authorList>
            <person name="Li C."/>
        </authorList>
    </citation>
    <scope>NUCLEOTIDE SEQUENCE [LARGE SCALE GENOMIC DNA]</scope>
    <source>
        <strain evidence="1 2">NEAU-C40</strain>
    </source>
</reference>
<sequence>MALPARIEIGGHGYNHTRKITLGKSTLTDVSAGIAQQDSYAAVGARRFAYAETHYFGNPGGYRTWAVGVSDSGRHAARSAPAGLNDAEGNSDPERLAAYRASAAINSVLVIGMSGIDIASFLPYAIGLGHDKVRLLDERMTRARGRLARIRDWKMERTAHRHHIHM</sequence>
<dbReference type="InterPro" id="IPR050010">
    <property type="entry name" value="ETEC_3214_dom"/>
</dbReference>
<dbReference type="RefSeq" id="WP_136731012.1">
    <property type="nucleotide sequence ID" value="NZ_SUMC01000189.1"/>
</dbReference>
<dbReference type="EMBL" id="SUMC01000189">
    <property type="protein sequence ID" value="TJZ95183.1"/>
    <property type="molecule type" value="Genomic_DNA"/>
</dbReference>
<keyword evidence="2" id="KW-1185">Reference proteome</keyword>
<dbReference type="Proteomes" id="UP000305778">
    <property type="component" value="Unassembled WGS sequence"/>
</dbReference>
<dbReference type="NCBIfam" id="NF043066">
    <property type="entry name" value="ETEC_3214_dom"/>
    <property type="match status" value="1"/>
</dbReference>
<accession>A0A4U0RHR5</accession>
<evidence type="ECO:0000313" key="1">
    <source>
        <dbReference type="EMBL" id="TJZ95183.1"/>
    </source>
</evidence>
<comment type="caution">
    <text evidence="1">The sequence shown here is derived from an EMBL/GenBank/DDBJ whole genome shotgun (WGS) entry which is preliminary data.</text>
</comment>
<gene>
    <name evidence="1" type="ORF">FCI23_52470</name>
</gene>